<name>A0A4C1SFB7_EUMVA</name>
<dbReference type="Proteomes" id="UP000299102">
    <property type="component" value="Unassembled WGS sequence"/>
</dbReference>
<protein>
    <submittedName>
        <fullName evidence="2">Uncharacterized protein</fullName>
    </submittedName>
</protein>
<gene>
    <name evidence="2" type="ORF">EVAR_74198_1</name>
</gene>
<dbReference type="AlphaFoldDB" id="A0A4C1SFB7"/>
<accession>A0A4C1SFB7</accession>
<feature type="region of interest" description="Disordered" evidence="1">
    <location>
        <begin position="1"/>
        <end position="28"/>
    </location>
</feature>
<comment type="caution">
    <text evidence="2">The sequence shown here is derived from an EMBL/GenBank/DDBJ whole genome shotgun (WGS) entry which is preliminary data.</text>
</comment>
<dbReference type="EMBL" id="BGZK01000004">
    <property type="protein sequence ID" value="GBO99780.1"/>
    <property type="molecule type" value="Genomic_DNA"/>
</dbReference>
<reference evidence="2 3" key="1">
    <citation type="journal article" date="2019" name="Commun. Biol.">
        <title>The bagworm genome reveals a unique fibroin gene that provides high tensile strength.</title>
        <authorList>
            <person name="Kono N."/>
            <person name="Nakamura H."/>
            <person name="Ohtoshi R."/>
            <person name="Tomita M."/>
            <person name="Numata K."/>
            <person name="Arakawa K."/>
        </authorList>
    </citation>
    <scope>NUCLEOTIDE SEQUENCE [LARGE SCALE GENOMIC DNA]</scope>
</reference>
<sequence>MSAAVSTGAAVESSPGPSGTAKSVSGYDDSHDHVLHLTEVMVVAVNPIGVLQVGQDPVNHMGNAARALCRRRQRRARLPFWHARTPAEGECELAIFAEGIPALNSRFRVP</sequence>
<evidence type="ECO:0000313" key="3">
    <source>
        <dbReference type="Proteomes" id="UP000299102"/>
    </source>
</evidence>
<organism evidence="2 3">
    <name type="scientific">Eumeta variegata</name>
    <name type="common">Bagworm moth</name>
    <name type="synonym">Eumeta japonica</name>
    <dbReference type="NCBI Taxonomy" id="151549"/>
    <lineage>
        <taxon>Eukaryota</taxon>
        <taxon>Metazoa</taxon>
        <taxon>Ecdysozoa</taxon>
        <taxon>Arthropoda</taxon>
        <taxon>Hexapoda</taxon>
        <taxon>Insecta</taxon>
        <taxon>Pterygota</taxon>
        <taxon>Neoptera</taxon>
        <taxon>Endopterygota</taxon>
        <taxon>Lepidoptera</taxon>
        <taxon>Glossata</taxon>
        <taxon>Ditrysia</taxon>
        <taxon>Tineoidea</taxon>
        <taxon>Psychidae</taxon>
        <taxon>Oiketicinae</taxon>
        <taxon>Eumeta</taxon>
    </lineage>
</organism>
<evidence type="ECO:0000313" key="2">
    <source>
        <dbReference type="EMBL" id="GBO99780.1"/>
    </source>
</evidence>
<keyword evidence="3" id="KW-1185">Reference proteome</keyword>
<evidence type="ECO:0000256" key="1">
    <source>
        <dbReference type="SAM" id="MobiDB-lite"/>
    </source>
</evidence>
<proteinExistence type="predicted"/>